<dbReference type="Proteomes" id="UP000054481">
    <property type="component" value="Unassembled WGS sequence"/>
</dbReference>
<evidence type="ECO:0000313" key="3">
    <source>
        <dbReference type="Proteomes" id="UP000054481"/>
    </source>
</evidence>
<dbReference type="CDD" id="cd18724">
    <property type="entry name" value="PIN_LabA-like"/>
    <property type="match status" value="1"/>
</dbReference>
<feature type="region of interest" description="Disordered" evidence="1">
    <location>
        <begin position="122"/>
        <end position="154"/>
    </location>
</feature>
<evidence type="ECO:0008006" key="4">
    <source>
        <dbReference type="Google" id="ProtNLM"/>
    </source>
</evidence>
<dbReference type="AlphaFoldDB" id="A0A0F7ZLB2"/>
<dbReference type="InterPro" id="IPR007681">
    <property type="entry name" value="Mog1"/>
</dbReference>
<organism evidence="2 3">
    <name type="scientific">Hirsutella minnesotensis 3608</name>
    <dbReference type="NCBI Taxonomy" id="1043627"/>
    <lineage>
        <taxon>Eukaryota</taxon>
        <taxon>Fungi</taxon>
        <taxon>Dikarya</taxon>
        <taxon>Ascomycota</taxon>
        <taxon>Pezizomycotina</taxon>
        <taxon>Sordariomycetes</taxon>
        <taxon>Hypocreomycetidae</taxon>
        <taxon>Hypocreales</taxon>
        <taxon>Ophiocordycipitaceae</taxon>
        <taxon>Hirsutella</taxon>
    </lineage>
</organism>
<dbReference type="OrthoDB" id="5590473at2759"/>
<name>A0A0F7ZLB2_9HYPO</name>
<dbReference type="GO" id="GO:0005085">
    <property type="term" value="F:guanyl-nucleotide exchange factor activity"/>
    <property type="evidence" value="ECO:0007669"/>
    <property type="project" value="TreeGrafter"/>
</dbReference>
<gene>
    <name evidence="2" type="ORF">HIM_04283</name>
</gene>
<dbReference type="PANTHER" id="PTHR15837:SF5">
    <property type="entry name" value="NYN DOMAIN-CONTAINING PROTEIN"/>
    <property type="match status" value="1"/>
</dbReference>
<proteinExistence type="predicted"/>
<dbReference type="Gene3D" id="3.40.50.1010">
    <property type="entry name" value="5'-nuclease"/>
    <property type="match status" value="1"/>
</dbReference>
<accession>A0A0F7ZLB2</accession>
<evidence type="ECO:0000313" key="2">
    <source>
        <dbReference type="EMBL" id="KJZ76201.1"/>
    </source>
</evidence>
<reference evidence="2 3" key="1">
    <citation type="journal article" date="2014" name="Genome Biol. Evol.">
        <title>Comparative genomics and transcriptomics analyses reveal divergent lifestyle features of nematode endoparasitic fungus Hirsutella minnesotensis.</title>
        <authorList>
            <person name="Lai Y."/>
            <person name="Liu K."/>
            <person name="Zhang X."/>
            <person name="Zhang X."/>
            <person name="Li K."/>
            <person name="Wang N."/>
            <person name="Shu C."/>
            <person name="Wu Y."/>
            <person name="Wang C."/>
            <person name="Bushley K.E."/>
            <person name="Xiang M."/>
            <person name="Liu X."/>
        </authorList>
    </citation>
    <scope>NUCLEOTIDE SEQUENCE [LARGE SCALE GENOMIC DNA]</scope>
    <source>
        <strain evidence="2 3">3608</strain>
    </source>
</reference>
<dbReference type="GO" id="GO:0006606">
    <property type="term" value="P:protein import into nucleus"/>
    <property type="evidence" value="ECO:0007669"/>
    <property type="project" value="TreeGrafter"/>
</dbReference>
<dbReference type="GO" id="GO:0005634">
    <property type="term" value="C:nucleus"/>
    <property type="evidence" value="ECO:0007669"/>
    <property type="project" value="TreeGrafter"/>
</dbReference>
<keyword evidence="3" id="KW-1185">Reference proteome</keyword>
<evidence type="ECO:0000256" key="1">
    <source>
        <dbReference type="SAM" id="MobiDB-lite"/>
    </source>
</evidence>
<dbReference type="PANTHER" id="PTHR15837">
    <property type="entry name" value="RAN GUANINE NUCLEOTIDE RELEASE FACTOR"/>
    <property type="match status" value="1"/>
</dbReference>
<dbReference type="EMBL" id="KQ030512">
    <property type="protein sequence ID" value="KJZ76201.1"/>
    <property type="molecule type" value="Genomic_DNA"/>
</dbReference>
<sequence>MPQLGDLSRLTSCVHFDTSESLGLKEATTSDISSTHLQDYGSTRVQPDVPKLGDLSQVLLRLQIRPVTLGDAASDINFPKKHSREASSQGPLDALSAGAVHYKSNKPLLSIYPLRKGQTSDTDFSAGSDVENLRDSDYPVGSDAATPCTTPPTSIDRHALQATDLGKEESGPFASSGLPPKYLSKVRQVLAYQLYKFGPITPIYDEPRTRAQKHKTLSQGLMPLRAQDRLRTAEYPEVERNGIHVFLDMSNINISFQETLRVRYSVDEEARFVPLPSLDLKFLTEILTRGRRVVALNAGCSVPPGKPEPRYVQELRGCGFHVDLRERKQIVTAPNNSLRRQATVATSSSDEQTVVRYVEDLVDETLHTRIAESVMEYFEQQGTIVLATGDAQPAKYSDGFFSYAERALRMGWHVEIVSWKRSLSSFWRRSDWKARWGNRFRIIDLDQFVDELLACAT</sequence>
<protein>
    <recommendedName>
        <fullName evidence="4">NYN domain-containing protein</fullName>
    </recommendedName>
</protein>
<dbReference type="GO" id="GO:0031267">
    <property type="term" value="F:small GTPase binding"/>
    <property type="evidence" value="ECO:0007669"/>
    <property type="project" value="TreeGrafter"/>
</dbReference>